<evidence type="ECO:0000313" key="1">
    <source>
        <dbReference type="EMBL" id="CAG8771688.1"/>
    </source>
</evidence>
<dbReference type="EMBL" id="CAJVPW010054455">
    <property type="protein sequence ID" value="CAG8771688.1"/>
    <property type="molecule type" value="Genomic_DNA"/>
</dbReference>
<accession>A0ACA9R0M5</accession>
<gene>
    <name evidence="1" type="ORF">SPELUC_LOCUS15820</name>
</gene>
<name>A0ACA9R0M5_9GLOM</name>
<organism evidence="1 2">
    <name type="scientific">Cetraspora pellucida</name>
    <dbReference type="NCBI Taxonomy" id="1433469"/>
    <lineage>
        <taxon>Eukaryota</taxon>
        <taxon>Fungi</taxon>
        <taxon>Fungi incertae sedis</taxon>
        <taxon>Mucoromycota</taxon>
        <taxon>Glomeromycotina</taxon>
        <taxon>Glomeromycetes</taxon>
        <taxon>Diversisporales</taxon>
        <taxon>Gigasporaceae</taxon>
        <taxon>Cetraspora</taxon>
    </lineage>
</organism>
<proteinExistence type="predicted"/>
<sequence length="78" mass="9205">HSRVNQKHDIIGFFFVTGPQHNNQILSTDSYRSSFLENLKKSTELKTNLLQELGIIYMDRKYDINKEHDDATNKFIFT</sequence>
<keyword evidence="2" id="KW-1185">Reference proteome</keyword>
<reference evidence="1" key="1">
    <citation type="submission" date="2021-06" db="EMBL/GenBank/DDBJ databases">
        <authorList>
            <person name="Kallberg Y."/>
            <person name="Tangrot J."/>
            <person name="Rosling A."/>
        </authorList>
    </citation>
    <scope>NUCLEOTIDE SEQUENCE</scope>
    <source>
        <strain evidence="1">28 12/20/2015</strain>
    </source>
</reference>
<evidence type="ECO:0000313" key="2">
    <source>
        <dbReference type="Proteomes" id="UP000789366"/>
    </source>
</evidence>
<protein>
    <submittedName>
        <fullName evidence="1">3911_t:CDS:1</fullName>
    </submittedName>
</protein>
<feature type="non-terminal residue" evidence="1">
    <location>
        <position position="1"/>
    </location>
</feature>
<comment type="caution">
    <text evidence="1">The sequence shown here is derived from an EMBL/GenBank/DDBJ whole genome shotgun (WGS) entry which is preliminary data.</text>
</comment>
<dbReference type="Proteomes" id="UP000789366">
    <property type="component" value="Unassembled WGS sequence"/>
</dbReference>